<proteinExistence type="predicted"/>
<dbReference type="EMBL" id="UINC01151363">
    <property type="protein sequence ID" value="SVD44921.1"/>
    <property type="molecule type" value="Genomic_DNA"/>
</dbReference>
<dbReference type="AlphaFoldDB" id="A0A382VG94"/>
<protein>
    <submittedName>
        <fullName evidence="1">Uncharacterized protein</fullName>
    </submittedName>
</protein>
<evidence type="ECO:0000313" key="1">
    <source>
        <dbReference type="EMBL" id="SVD44921.1"/>
    </source>
</evidence>
<organism evidence="1">
    <name type="scientific">marine metagenome</name>
    <dbReference type="NCBI Taxonomy" id="408172"/>
    <lineage>
        <taxon>unclassified sequences</taxon>
        <taxon>metagenomes</taxon>
        <taxon>ecological metagenomes</taxon>
    </lineage>
</organism>
<accession>A0A382VG94</accession>
<reference evidence="1" key="1">
    <citation type="submission" date="2018-05" db="EMBL/GenBank/DDBJ databases">
        <authorList>
            <person name="Lanie J.A."/>
            <person name="Ng W.-L."/>
            <person name="Kazmierczak K.M."/>
            <person name="Andrzejewski T.M."/>
            <person name="Davidsen T.M."/>
            <person name="Wayne K.J."/>
            <person name="Tettelin H."/>
            <person name="Glass J.I."/>
            <person name="Rusch D."/>
            <person name="Podicherti R."/>
            <person name="Tsui H.-C.T."/>
            <person name="Winkler M.E."/>
        </authorList>
    </citation>
    <scope>NUCLEOTIDE SEQUENCE</scope>
</reference>
<gene>
    <name evidence="1" type="ORF">METZ01_LOCUS397775</name>
</gene>
<name>A0A382VG94_9ZZZZ</name>
<sequence>TRNDGGVAEWSNAAVLKTALAQANGGSNPSPSAKLGF</sequence>
<feature type="non-terminal residue" evidence="1">
    <location>
        <position position="1"/>
    </location>
</feature>